<dbReference type="CDD" id="cd00143">
    <property type="entry name" value="PP2Cc"/>
    <property type="match status" value="1"/>
</dbReference>
<proteinExistence type="inferred from homology"/>
<dbReference type="PROSITE" id="PS51746">
    <property type="entry name" value="PPM_2"/>
    <property type="match status" value="1"/>
</dbReference>
<dbReference type="InterPro" id="IPR036457">
    <property type="entry name" value="PPM-type-like_dom_sf"/>
</dbReference>
<evidence type="ECO:0000313" key="12">
    <source>
        <dbReference type="Proteomes" id="UP001206925"/>
    </source>
</evidence>
<keyword evidence="6" id="KW-0460">Magnesium</keyword>
<evidence type="ECO:0000256" key="9">
    <source>
        <dbReference type="RuleBase" id="RU003465"/>
    </source>
</evidence>
<keyword evidence="12" id="KW-1185">Reference proteome</keyword>
<dbReference type="Proteomes" id="UP001206925">
    <property type="component" value="Unassembled WGS sequence"/>
</dbReference>
<keyword evidence="8" id="KW-0464">Manganese</keyword>
<comment type="cofactor">
    <cofactor evidence="2">
        <name>Mg(2+)</name>
        <dbReference type="ChEBI" id="CHEBI:18420"/>
    </cofactor>
</comment>
<feature type="domain" description="PPM-type phosphatase" evidence="10">
    <location>
        <begin position="43"/>
        <end position="268"/>
    </location>
</feature>
<comment type="cofactor">
    <cofactor evidence="1">
        <name>Mn(2+)</name>
        <dbReference type="ChEBI" id="CHEBI:29035"/>
    </cofactor>
</comment>
<dbReference type="InterPro" id="IPR015655">
    <property type="entry name" value="PP2C"/>
</dbReference>
<dbReference type="Pfam" id="PF00481">
    <property type="entry name" value="PP2C"/>
    <property type="match status" value="1"/>
</dbReference>
<accession>A0AAD5GLQ0</accession>
<name>A0AAD5GLQ0_AMBAR</name>
<keyword evidence="7 9" id="KW-0904">Protein phosphatase</keyword>
<evidence type="ECO:0000256" key="4">
    <source>
        <dbReference type="ARBA" id="ARBA00022723"/>
    </source>
</evidence>
<organism evidence="11 12">
    <name type="scientific">Ambrosia artemisiifolia</name>
    <name type="common">Common ragweed</name>
    <dbReference type="NCBI Taxonomy" id="4212"/>
    <lineage>
        <taxon>Eukaryota</taxon>
        <taxon>Viridiplantae</taxon>
        <taxon>Streptophyta</taxon>
        <taxon>Embryophyta</taxon>
        <taxon>Tracheophyta</taxon>
        <taxon>Spermatophyta</taxon>
        <taxon>Magnoliopsida</taxon>
        <taxon>eudicotyledons</taxon>
        <taxon>Gunneridae</taxon>
        <taxon>Pentapetalae</taxon>
        <taxon>asterids</taxon>
        <taxon>campanulids</taxon>
        <taxon>Asterales</taxon>
        <taxon>Asteraceae</taxon>
        <taxon>Asteroideae</taxon>
        <taxon>Heliantheae alliance</taxon>
        <taxon>Heliantheae</taxon>
        <taxon>Ambrosia</taxon>
    </lineage>
</organism>
<sequence>VLIRRGMKMFSWVGKLAFGAKKDDKLDDDKDPLIWCKDLEKHAFGELSYAVVQANEVVEDHSQVEIGQKATFVGVYDGHGGQEASRYISNHLFPHLIRIVREKGLISTETLKNAVSATEEGFMSLVHRSCGIKPLMMAVGSCCLAGIISEGTLYVANMGDSRAVIGRLKRHGSNKIVAEQITEDHNACADEIRQELKQNHPDEPHIVVMRQGVWRIKGLIQGIARRLINLAIKEAAQKGKKYYEEVKMMEKGCRRGVHDDITVVVVFIDQQVNIDINEASMRGFAKSTTTSSFSTL</sequence>
<dbReference type="EC" id="3.1.3.16" evidence="3"/>
<dbReference type="InterPro" id="IPR001932">
    <property type="entry name" value="PPM-type_phosphatase-like_dom"/>
</dbReference>
<keyword evidence="4" id="KW-0479">Metal-binding</keyword>
<dbReference type="GO" id="GO:0004722">
    <property type="term" value="F:protein serine/threonine phosphatase activity"/>
    <property type="evidence" value="ECO:0007669"/>
    <property type="project" value="UniProtKB-EC"/>
</dbReference>
<gene>
    <name evidence="11" type="ORF">M8C21_016722</name>
</gene>
<evidence type="ECO:0000313" key="11">
    <source>
        <dbReference type="EMBL" id="KAI7747520.1"/>
    </source>
</evidence>
<keyword evidence="5 9" id="KW-0378">Hydrolase</keyword>
<evidence type="ECO:0000256" key="6">
    <source>
        <dbReference type="ARBA" id="ARBA00022842"/>
    </source>
</evidence>
<protein>
    <recommendedName>
        <fullName evidence="3">protein-serine/threonine phosphatase</fullName>
        <ecNumber evidence="3">3.1.3.16</ecNumber>
    </recommendedName>
</protein>
<evidence type="ECO:0000256" key="8">
    <source>
        <dbReference type="ARBA" id="ARBA00023211"/>
    </source>
</evidence>
<dbReference type="SMART" id="SM00332">
    <property type="entry name" value="PP2Cc"/>
    <property type="match status" value="1"/>
</dbReference>
<reference evidence="11" key="1">
    <citation type="submission" date="2022-06" db="EMBL/GenBank/DDBJ databases">
        <title>Uncovering the hologenomic basis of an extraordinary plant invasion.</title>
        <authorList>
            <person name="Bieker V.C."/>
            <person name="Martin M.D."/>
            <person name="Gilbert T."/>
            <person name="Hodgins K."/>
            <person name="Battlay P."/>
            <person name="Petersen B."/>
            <person name="Wilson J."/>
        </authorList>
    </citation>
    <scope>NUCLEOTIDE SEQUENCE</scope>
    <source>
        <strain evidence="11">AA19_3_7</strain>
        <tissue evidence="11">Leaf</tissue>
    </source>
</reference>
<dbReference type="PANTHER" id="PTHR47992">
    <property type="entry name" value="PROTEIN PHOSPHATASE"/>
    <property type="match status" value="1"/>
</dbReference>
<evidence type="ECO:0000256" key="2">
    <source>
        <dbReference type="ARBA" id="ARBA00001946"/>
    </source>
</evidence>
<dbReference type="SUPFAM" id="SSF81606">
    <property type="entry name" value="PP2C-like"/>
    <property type="match status" value="1"/>
</dbReference>
<dbReference type="AlphaFoldDB" id="A0AAD5GLQ0"/>
<comment type="similarity">
    <text evidence="9">Belongs to the PP2C family.</text>
</comment>
<evidence type="ECO:0000256" key="3">
    <source>
        <dbReference type="ARBA" id="ARBA00013081"/>
    </source>
</evidence>
<evidence type="ECO:0000256" key="7">
    <source>
        <dbReference type="ARBA" id="ARBA00022912"/>
    </source>
</evidence>
<dbReference type="InterPro" id="IPR000222">
    <property type="entry name" value="PP2C_BS"/>
</dbReference>
<evidence type="ECO:0000256" key="5">
    <source>
        <dbReference type="ARBA" id="ARBA00022801"/>
    </source>
</evidence>
<feature type="non-terminal residue" evidence="11">
    <location>
        <position position="1"/>
    </location>
</feature>
<evidence type="ECO:0000256" key="1">
    <source>
        <dbReference type="ARBA" id="ARBA00001936"/>
    </source>
</evidence>
<comment type="caution">
    <text evidence="11">The sequence shown here is derived from an EMBL/GenBank/DDBJ whole genome shotgun (WGS) entry which is preliminary data.</text>
</comment>
<dbReference type="PROSITE" id="PS01032">
    <property type="entry name" value="PPM_1"/>
    <property type="match status" value="1"/>
</dbReference>
<evidence type="ECO:0000259" key="10">
    <source>
        <dbReference type="PROSITE" id="PS51746"/>
    </source>
</evidence>
<dbReference type="Gene3D" id="3.60.40.10">
    <property type="entry name" value="PPM-type phosphatase domain"/>
    <property type="match status" value="2"/>
</dbReference>
<dbReference type="EMBL" id="JAMZMK010006739">
    <property type="protein sequence ID" value="KAI7747520.1"/>
    <property type="molecule type" value="Genomic_DNA"/>
</dbReference>
<dbReference type="GO" id="GO:0046872">
    <property type="term" value="F:metal ion binding"/>
    <property type="evidence" value="ECO:0007669"/>
    <property type="project" value="UniProtKB-KW"/>
</dbReference>